<reference evidence="2" key="2">
    <citation type="journal article" date="2020" name="Nat. Commun.">
        <title>Large-scale genome sequencing of mycorrhizal fungi provides insights into the early evolution of symbiotic traits.</title>
        <authorList>
            <person name="Miyauchi S."/>
            <person name="Kiss E."/>
            <person name="Kuo A."/>
            <person name="Drula E."/>
            <person name="Kohler A."/>
            <person name="Sanchez-Garcia M."/>
            <person name="Morin E."/>
            <person name="Andreopoulos B."/>
            <person name="Barry K.W."/>
            <person name="Bonito G."/>
            <person name="Buee M."/>
            <person name="Carver A."/>
            <person name="Chen C."/>
            <person name="Cichocki N."/>
            <person name="Clum A."/>
            <person name="Culley D."/>
            <person name="Crous P.W."/>
            <person name="Fauchery L."/>
            <person name="Girlanda M."/>
            <person name="Hayes R.D."/>
            <person name="Keri Z."/>
            <person name="LaButti K."/>
            <person name="Lipzen A."/>
            <person name="Lombard V."/>
            <person name="Magnuson J."/>
            <person name="Maillard F."/>
            <person name="Murat C."/>
            <person name="Nolan M."/>
            <person name="Ohm R.A."/>
            <person name="Pangilinan J."/>
            <person name="Pereira M.F."/>
            <person name="Perotto S."/>
            <person name="Peter M."/>
            <person name="Pfister S."/>
            <person name="Riley R."/>
            <person name="Sitrit Y."/>
            <person name="Stielow J.B."/>
            <person name="Szollosi G."/>
            <person name="Zifcakova L."/>
            <person name="Stursova M."/>
            <person name="Spatafora J.W."/>
            <person name="Tedersoo L."/>
            <person name="Vaario L.M."/>
            <person name="Yamada A."/>
            <person name="Yan M."/>
            <person name="Wang P."/>
            <person name="Xu J."/>
            <person name="Bruns T."/>
            <person name="Baldrian P."/>
            <person name="Vilgalys R."/>
            <person name="Dunand C."/>
            <person name="Henrissat B."/>
            <person name="Grigoriev I.V."/>
            <person name="Hibbett D."/>
            <person name="Nagy L.G."/>
            <person name="Martin F.M."/>
        </authorList>
    </citation>
    <scope>NUCLEOTIDE SEQUENCE</scope>
    <source>
        <strain evidence="2">BED1</strain>
    </source>
</reference>
<keyword evidence="3" id="KW-1185">Reference proteome</keyword>
<evidence type="ECO:0000256" key="1">
    <source>
        <dbReference type="SAM" id="MobiDB-lite"/>
    </source>
</evidence>
<reference evidence="2" key="1">
    <citation type="submission" date="2019-10" db="EMBL/GenBank/DDBJ databases">
        <authorList>
            <consortium name="DOE Joint Genome Institute"/>
            <person name="Kuo A."/>
            <person name="Miyauchi S."/>
            <person name="Kiss E."/>
            <person name="Drula E."/>
            <person name="Kohler A."/>
            <person name="Sanchez-Garcia M."/>
            <person name="Andreopoulos B."/>
            <person name="Barry K.W."/>
            <person name="Bonito G."/>
            <person name="Buee M."/>
            <person name="Carver A."/>
            <person name="Chen C."/>
            <person name="Cichocki N."/>
            <person name="Clum A."/>
            <person name="Culley D."/>
            <person name="Crous P.W."/>
            <person name="Fauchery L."/>
            <person name="Girlanda M."/>
            <person name="Hayes R."/>
            <person name="Keri Z."/>
            <person name="LaButti K."/>
            <person name="Lipzen A."/>
            <person name="Lombard V."/>
            <person name="Magnuson J."/>
            <person name="Maillard F."/>
            <person name="Morin E."/>
            <person name="Murat C."/>
            <person name="Nolan M."/>
            <person name="Ohm R."/>
            <person name="Pangilinan J."/>
            <person name="Pereira M."/>
            <person name="Perotto S."/>
            <person name="Peter M."/>
            <person name="Riley R."/>
            <person name="Sitrit Y."/>
            <person name="Stielow B."/>
            <person name="Szollosi G."/>
            <person name="Zifcakova L."/>
            <person name="Stursova M."/>
            <person name="Spatafora J.W."/>
            <person name="Tedersoo L."/>
            <person name="Vaario L.-M."/>
            <person name="Yamada A."/>
            <person name="Yan M."/>
            <person name="Wang P."/>
            <person name="Xu J."/>
            <person name="Bruns T."/>
            <person name="Baldrian P."/>
            <person name="Vilgalys R."/>
            <person name="Henrissat B."/>
            <person name="Grigoriev I.V."/>
            <person name="Hibbett D."/>
            <person name="Nagy L.G."/>
            <person name="Martin F.M."/>
        </authorList>
    </citation>
    <scope>NUCLEOTIDE SEQUENCE</scope>
    <source>
        <strain evidence="2">BED1</strain>
    </source>
</reference>
<proteinExistence type="predicted"/>
<dbReference type="Proteomes" id="UP001194468">
    <property type="component" value="Unassembled WGS sequence"/>
</dbReference>
<name>A0AAD4GF64_BOLED</name>
<comment type="caution">
    <text evidence="2">The sequence shown here is derived from an EMBL/GenBank/DDBJ whole genome shotgun (WGS) entry which is preliminary data.</text>
</comment>
<evidence type="ECO:0000313" key="3">
    <source>
        <dbReference type="Proteomes" id="UP001194468"/>
    </source>
</evidence>
<organism evidence="2 3">
    <name type="scientific">Boletus edulis BED1</name>
    <dbReference type="NCBI Taxonomy" id="1328754"/>
    <lineage>
        <taxon>Eukaryota</taxon>
        <taxon>Fungi</taxon>
        <taxon>Dikarya</taxon>
        <taxon>Basidiomycota</taxon>
        <taxon>Agaricomycotina</taxon>
        <taxon>Agaricomycetes</taxon>
        <taxon>Agaricomycetidae</taxon>
        <taxon>Boletales</taxon>
        <taxon>Boletineae</taxon>
        <taxon>Boletaceae</taxon>
        <taxon>Boletoideae</taxon>
        <taxon>Boletus</taxon>
    </lineage>
</organism>
<gene>
    <name evidence="2" type="ORF">L210DRAFT_3645184</name>
</gene>
<feature type="compositionally biased region" description="Polar residues" evidence="1">
    <location>
        <begin position="41"/>
        <end position="55"/>
    </location>
</feature>
<accession>A0AAD4GF64</accession>
<feature type="region of interest" description="Disordered" evidence="1">
    <location>
        <begin position="41"/>
        <end position="118"/>
    </location>
</feature>
<protein>
    <submittedName>
        <fullName evidence="2">Uncharacterized protein</fullName>
    </submittedName>
</protein>
<feature type="compositionally biased region" description="Acidic residues" evidence="1">
    <location>
        <begin position="81"/>
        <end position="91"/>
    </location>
</feature>
<sequence>MSCCAGDSDDWKCYHINCFVDRDMLMHYHFGLGIGHVYSHTQPSTSGSIMESSNNDTEHPGDSLDSGHADLDSVTSSSDGSDPESDEELDSESVLGYFSDMDGWDGSDSDTVVNEYEF</sequence>
<dbReference type="AlphaFoldDB" id="A0AAD4GF64"/>
<dbReference type="EMBL" id="WHUW01000011">
    <property type="protein sequence ID" value="KAF8440941.1"/>
    <property type="molecule type" value="Genomic_DNA"/>
</dbReference>
<feature type="compositionally biased region" description="Basic and acidic residues" evidence="1">
    <location>
        <begin position="56"/>
        <end position="71"/>
    </location>
</feature>
<evidence type="ECO:0000313" key="2">
    <source>
        <dbReference type="EMBL" id="KAF8440941.1"/>
    </source>
</evidence>